<dbReference type="EMBL" id="BGZK01000033">
    <property type="protein sequence ID" value="GBP09004.1"/>
    <property type="molecule type" value="Genomic_DNA"/>
</dbReference>
<reference evidence="1 2" key="1">
    <citation type="journal article" date="2019" name="Commun. Biol.">
        <title>The bagworm genome reveals a unique fibroin gene that provides high tensile strength.</title>
        <authorList>
            <person name="Kono N."/>
            <person name="Nakamura H."/>
            <person name="Ohtoshi R."/>
            <person name="Tomita M."/>
            <person name="Numata K."/>
            <person name="Arakawa K."/>
        </authorList>
    </citation>
    <scope>NUCLEOTIDE SEQUENCE [LARGE SCALE GENOMIC DNA]</scope>
</reference>
<keyword evidence="2" id="KW-1185">Reference proteome</keyword>
<dbReference type="Proteomes" id="UP000299102">
    <property type="component" value="Unassembled WGS sequence"/>
</dbReference>
<sequence>MPRVLKEYYVDLPPGLVIGGASVVVIGCNQLCERAERVGPLGPAEKRPVNPTVSLERFTVTSWHGISLKCLKKFQFKIQYRTFAFQYIIY</sequence>
<dbReference type="PROSITE" id="PS51257">
    <property type="entry name" value="PROKAR_LIPOPROTEIN"/>
    <property type="match status" value="1"/>
</dbReference>
<organism evidence="1 2">
    <name type="scientific">Eumeta variegata</name>
    <name type="common">Bagworm moth</name>
    <name type="synonym">Eumeta japonica</name>
    <dbReference type="NCBI Taxonomy" id="151549"/>
    <lineage>
        <taxon>Eukaryota</taxon>
        <taxon>Metazoa</taxon>
        <taxon>Ecdysozoa</taxon>
        <taxon>Arthropoda</taxon>
        <taxon>Hexapoda</taxon>
        <taxon>Insecta</taxon>
        <taxon>Pterygota</taxon>
        <taxon>Neoptera</taxon>
        <taxon>Endopterygota</taxon>
        <taxon>Lepidoptera</taxon>
        <taxon>Glossata</taxon>
        <taxon>Ditrysia</taxon>
        <taxon>Tineoidea</taxon>
        <taxon>Psychidae</taxon>
        <taxon>Oiketicinae</taxon>
        <taxon>Eumeta</taxon>
    </lineage>
</organism>
<evidence type="ECO:0000313" key="1">
    <source>
        <dbReference type="EMBL" id="GBP09004.1"/>
    </source>
</evidence>
<name>A0A4C1T4H3_EUMVA</name>
<gene>
    <name evidence="1" type="ORF">EVAR_78357_1</name>
</gene>
<proteinExistence type="predicted"/>
<evidence type="ECO:0000313" key="2">
    <source>
        <dbReference type="Proteomes" id="UP000299102"/>
    </source>
</evidence>
<accession>A0A4C1T4H3</accession>
<dbReference type="AlphaFoldDB" id="A0A4C1T4H3"/>
<comment type="caution">
    <text evidence="1">The sequence shown here is derived from an EMBL/GenBank/DDBJ whole genome shotgun (WGS) entry which is preliminary data.</text>
</comment>
<protein>
    <submittedName>
        <fullName evidence="1">Uncharacterized protein</fullName>
    </submittedName>
</protein>